<protein>
    <submittedName>
        <fullName evidence="2">Uncharacterized protein</fullName>
    </submittedName>
</protein>
<evidence type="ECO:0000313" key="3">
    <source>
        <dbReference type="Proteomes" id="UP000646776"/>
    </source>
</evidence>
<evidence type="ECO:0000256" key="1">
    <source>
        <dbReference type="SAM" id="MobiDB-lite"/>
    </source>
</evidence>
<keyword evidence="3" id="KW-1185">Reference proteome</keyword>
<gene>
    <name evidence="2" type="ORF">GCM10010226_79900</name>
</gene>
<evidence type="ECO:0000313" key="2">
    <source>
        <dbReference type="EMBL" id="GGT89717.1"/>
    </source>
</evidence>
<reference evidence="2" key="1">
    <citation type="journal article" date="2014" name="Int. J. Syst. Evol. Microbiol.">
        <title>Complete genome sequence of Corynebacterium casei LMG S-19264T (=DSM 44701T), isolated from a smear-ripened cheese.</title>
        <authorList>
            <consortium name="US DOE Joint Genome Institute (JGI-PGF)"/>
            <person name="Walter F."/>
            <person name="Albersmeier A."/>
            <person name="Kalinowski J."/>
            <person name="Ruckert C."/>
        </authorList>
    </citation>
    <scope>NUCLEOTIDE SEQUENCE</scope>
    <source>
        <strain evidence="2">JCM 4125</strain>
    </source>
</reference>
<accession>A0A918M0N6</accession>
<dbReference type="Proteomes" id="UP000646776">
    <property type="component" value="Unassembled WGS sequence"/>
</dbReference>
<dbReference type="AlphaFoldDB" id="A0A918M0N6"/>
<comment type="caution">
    <text evidence="2">The sequence shown here is derived from an EMBL/GenBank/DDBJ whole genome shotgun (WGS) entry which is preliminary data.</text>
</comment>
<proteinExistence type="predicted"/>
<feature type="region of interest" description="Disordered" evidence="1">
    <location>
        <begin position="1"/>
        <end position="21"/>
    </location>
</feature>
<organism evidence="2 3">
    <name type="scientific">Streptomyces phaeofaciens</name>
    <dbReference type="NCBI Taxonomy" id="68254"/>
    <lineage>
        <taxon>Bacteria</taxon>
        <taxon>Bacillati</taxon>
        <taxon>Actinomycetota</taxon>
        <taxon>Actinomycetes</taxon>
        <taxon>Kitasatosporales</taxon>
        <taxon>Streptomycetaceae</taxon>
        <taxon>Streptomyces</taxon>
    </lineage>
</organism>
<name>A0A918M0N6_9ACTN</name>
<reference evidence="2" key="2">
    <citation type="submission" date="2020-09" db="EMBL/GenBank/DDBJ databases">
        <authorList>
            <person name="Sun Q."/>
            <person name="Ohkuma M."/>
        </authorList>
    </citation>
    <scope>NUCLEOTIDE SEQUENCE</scope>
    <source>
        <strain evidence="2">JCM 4125</strain>
    </source>
</reference>
<dbReference type="EMBL" id="BMSA01000036">
    <property type="protein sequence ID" value="GGT89717.1"/>
    <property type="molecule type" value="Genomic_DNA"/>
</dbReference>
<sequence length="177" mass="19931">MSHGDLSVIRAADPGDPERPIRLRAAHRRAERLRQRREPERTPVEIRLARCRTTCTARRPDGLRRETVIGGRPVEVRDPVMPADAYTLSYRPPATSSYARYRWAARHEHLGAAHQADGGEYSGDDPRRVVHINFLIEGFRARDEAVTRPVTCPNPGSGETWVTPRHVTGVRAASSRE</sequence>